<dbReference type="InterPro" id="IPR024990">
    <property type="entry name" value="Apc1"/>
</dbReference>
<evidence type="ECO:0000256" key="3">
    <source>
        <dbReference type="ARBA" id="ARBA00022737"/>
    </source>
</evidence>
<dbReference type="InterPro" id="IPR041221">
    <property type="entry name" value="APC1_C"/>
</dbReference>
<dbReference type="InterPro" id="IPR048971">
    <property type="entry name" value="Apc1_3rd"/>
</dbReference>
<comment type="similarity">
    <text evidence="1">Belongs to the APC1 family.</text>
</comment>
<evidence type="ECO:0008006" key="10">
    <source>
        <dbReference type="Google" id="ProtNLM"/>
    </source>
</evidence>
<dbReference type="Pfam" id="PF21282">
    <property type="entry name" value="APC1_3rd"/>
    <property type="match status" value="1"/>
</dbReference>
<dbReference type="Proteomes" id="UP001217089">
    <property type="component" value="Unassembled WGS sequence"/>
</dbReference>
<keyword evidence="9" id="KW-1185">Reference proteome</keyword>
<dbReference type="EMBL" id="JARBDR010000657">
    <property type="protein sequence ID" value="KAJ8308891.1"/>
    <property type="molecule type" value="Genomic_DNA"/>
</dbReference>
<name>A0ABQ9EY57_TEGGR</name>
<organism evidence="8 9">
    <name type="scientific">Tegillarca granosa</name>
    <name type="common">Malaysian cockle</name>
    <name type="synonym">Anadara granosa</name>
    <dbReference type="NCBI Taxonomy" id="220873"/>
    <lineage>
        <taxon>Eukaryota</taxon>
        <taxon>Metazoa</taxon>
        <taxon>Spiralia</taxon>
        <taxon>Lophotrochozoa</taxon>
        <taxon>Mollusca</taxon>
        <taxon>Bivalvia</taxon>
        <taxon>Autobranchia</taxon>
        <taxon>Pteriomorphia</taxon>
        <taxon>Arcoida</taxon>
        <taxon>Arcoidea</taxon>
        <taxon>Arcidae</taxon>
        <taxon>Tegillarca</taxon>
    </lineage>
</organism>
<accession>A0ABQ9EY57</accession>
<evidence type="ECO:0000313" key="9">
    <source>
        <dbReference type="Proteomes" id="UP001217089"/>
    </source>
</evidence>
<evidence type="ECO:0000259" key="7">
    <source>
        <dbReference type="Pfam" id="PF21282"/>
    </source>
</evidence>
<evidence type="ECO:0000256" key="2">
    <source>
        <dbReference type="ARBA" id="ARBA00022618"/>
    </source>
</evidence>
<evidence type="ECO:0000313" key="8">
    <source>
        <dbReference type="EMBL" id="KAJ8308891.1"/>
    </source>
</evidence>
<dbReference type="InterPro" id="IPR011989">
    <property type="entry name" value="ARM-like"/>
</dbReference>
<feature type="domain" description="Anaphase-promoting complex subunit 1 C-terminal" evidence="6">
    <location>
        <begin position="438"/>
        <end position="525"/>
    </location>
</feature>
<comment type="caution">
    <text evidence="8">The sequence shown here is derived from an EMBL/GenBank/DDBJ whole genome shotgun (WGS) entry which is preliminary data.</text>
</comment>
<dbReference type="PANTHER" id="PTHR12827:SF3">
    <property type="entry name" value="ANAPHASE-PROMOTING COMPLEX SUBUNIT 1"/>
    <property type="match status" value="1"/>
</dbReference>
<keyword evidence="4" id="KW-0498">Mitosis</keyword>
<sequence>MSDLGMADTLYHYMNGLNKDRYKSPSYQIKEGDVVNVNVTSPGATLALGMLYFRTNNIIMPFNRGQDEDDDNVIDYETMSQAYCNIVAGGCMVMGLKFAGTANKAAFDTLMECMKVSQQIMGCPGYVEQAGKSTVENCMMTVLLSLAMVMSGTGNLEVLRMCRMFRARVGPPYNLYVMYGSQMAISLSLGLLFLGGGRYSLCTTEESIPIMLSAFFPKFPIHSNDNRYHLQAFRHLYVLAAEPRLIVPRDVDTGLPCYVPVEIRFRDTEDYRNVSFKTAAPCILPQLDLIIEMAAPCILPQLDLIIEMAAPCILPQLDLIIEMAAPCILPQLDLIIEMAAPCILPQLDLIIEMAAPCILPQLDLIIEMAAPCILPQLDLIIEGYRSMLAKSLTSDHSSHCSVKPEVIKAFTSDSRILALTEYFMNLKGMQSLDKSDYHGNMFGITQLKTVLAYYSSQYKIETDGIKPEQLLKMEFLMSMKAKLENLLDGWQKENMTLLIKYLQGESLKGQEVSYLSSYLTWFDVPTPEEISKIIVEGAPTLPVLCSSLPHLSVSTVMRILTAWTAAS</sequence>
<keyword evidence="5" id="KW-0131">Cell cycle</keyword>
<evidence type="ECO:0000256" key="4">
    <source>
        <dbReference type="ARBA" id="ARBA00022776"/>
    </source>
</evidence>
<keyword evidence="2" id="KW-0132">Cell division</keyword>
<gene>
    <name evidence="8" type="ORF">KUTeg_013765</name>
</gene>
<evidence type="ECO:0000256" key="1">
    <source>
        <dbReference type="ARBA" id="ARBA00010547"/>
    </source>
</evidence>
<dbReference type="Gene3D" id="1.25.10.10">
    <property type="entry name" value="Leucine-rich Repeat Variant"/>
    <property type="match status" value="1"/>
</dbReference>
<reference evidence="8 9" key="1">
    <citation type="submission" date="2022-12" db="EMBL/GenBank/DDBJ databases">
        <title>Chromosome-level genome of Tegillarca granosa.</title>
        <authorList>
            <person name="Kim J."/>
        </authorList>
    </citation>
    <scope>NUCLEOTIDE SEQUENCE [LARGE SCALE GENOMIC DNA]</scope>
    <source>
        <strain evidence="8">Teg-2019</strain>
        <tissue evidence="8">Adductor muscle</tissue>
    </source>
</reference>
<evidence type="ECO:0000259" key="6">
    <source>
        <dbReference type="Pfam" id="PF18122"/>
    </source>
</evidence>
<protein>
    <recommendedName>
        <fullName evidence="10">Anaphase-promoting complex subunit 1</fullName>
    </recommendedName>
</protein>
<evidence type="ECO:0000256" key="5">
    <source>
        <dbReference type="ARBA" id="ARBA00023306"/>
    </source>
</evidence>
<proteinExistence type="inferred from homology"/>
<feature type="domain" description="Anaphase-promoting complex subunit 1 beta-sandwich" evidence="7">
    <location>
        <begin position="244"/>
        <end position="292"/>
    </location>
</feature>
<dbReference type="Pfam" id="PF18122">
    <property type="entry name" value="APC1_C"/>
    <property type="match status" value="1"/>
</dbReference>
<dbReference type="PANTHER" id="PTHR12827">
    <property type="entry name" value="MEIOTIC CHECKPOINT REGULATOR TSG24 FAMILY MEMBER"/>
    <property type="match status" value="1"/>
</dbReference>
<keyword evidence="3" id="KW-0677">Repeat</keyword>